<evidence type="ECO:0000313" key="1">
    <source>
        <dbReference type="EMBL" id="MCL2893581.1"/>
    </source>
</evidence>
<evidence type="ECO:0000313" key="2">
    <source>
        <dbReference type="Proteomes" id="UP001203069"/>
    </source>
</evidence>
<protein>
    <submittedName>
        <fullName evidence="1">Uncharacterized protein</fullName>
    </submittedName>
</protein>
<dbReference type="RefSeq" id="WP_249244997.1">
    <property type="nucleotide sequence ID" value="NZ_JAKPBZ010000112.1"/>
</dbReference>
<dbReference type="EMBL" id="JAKPBZ010000112">
    <property type="protein sequence ID" value="MCL2893581.1"/>
    <property type="molecule type" value="Genomic_DNA"/>
</dbReference>
<organism evidence="1 2">
    <name type="scientific">Brenneria tiliae</name>
    <dbReference type="NCBI Taxonomy" id="2914984"/>
    <lineage>
        <taxon>Bacteria</taxon>
        <taxon>Pseudomonadati</taxon>
        <taxon>Pseudomonadota</taxon>
        <taxon>Gammaproteobacteria</taxon>
        <taxon>Enterobacterales</taxon>
        <taxon>Pectobacteriaceae</taxon>
        <taxon>Brenneria</taxon>
    </lineage>
</organism>
<dbReference type="Proteomes" id="UP001203069">
    <property type="component" value="Unassembled WGS sequence"/>
</dbReference>
<comment type="caution">
    <text evidence="1">The sequence shown here is derived from an EMBL/GenBank/DDBJ whole genome shotgun (WGS) entry which is preliminary data.</text>
</comment>
<accession>A0ABT0MUP6</accession>
<proteinExistence type="predicted"/>
<name>A0ABT0MUP6_9GAMM</name>
<sequence>MSNLAVCLGAAPKFRLDETEAIAIITHHIETIRERWTSICDEAALSEVDRKLFWGRMFLNPFIFEGTPQAISRLARPYS</sequence>
<reference evidence="1 2" key="1">
    <citation type="submission" date="2022-02" db="EMBL/GenBank/DDBJ databases">
        <title>Description of Brenneria tiliae sp. nov. isolated from symptomatic Tilia x moltkei and Tilia x europaea trees in the UK.</title>
        <authorList>
            <person name="Kile H."/>
        </authorList>
    </citation>
    <scope>NUCLEOTIDE SEQUENCE [LARGE SCALE GENOMIC DNA]</scope>
    <source>
        <strain evidence="1 2">MC1SB4.1</strain>
    </source>
</reference>
<keyword evidence="2" id="KW-1185">Reference proteome</keyword>
<gene>
    <name evidence="1" type="ORF">MFP26_12905</name>
</gene>